<dbReference type="Gene3D" id="1.10.286.20">
    <property type="match status" value="1"/>
</dbReference>
<dbReference type="Proteomes" id="UP000593892">
    <property type="component" value="Chromosome"/>
</dbReference>
<feature type="domain" description="Regulator of nucleoside diphosphate kinase N-terminal" evidence="2">
    <location>
        <begin position="4"/>
        <end position="42"/>
    </location>
</feature>
<proteinExistence type="predicted"/>
<dbReference type="Pfam" id="PF01272">
    <property type="entry name" value="GreA_GreB"/>
    <property type="match status" value="1"/>
</dbReference>
<protein>
    <submittedName>
        <fullName evidence="3">Nucleoside diphosphate kinase regulator</fullName>
    </submittedName>
</protein>
<feature type="domain" description="Transcription elongation factor GreA/GreB C-terminal" evidence="1">
    <location>
        <begin position="48"/>
        <end position="123"/>
    </location>
</feature>
<dbReference type="SUPFAM" id="SSF54534">
    <property type="entry name" value="FKBP-like"/>
    <property type="match status" value="1"/>
</dbReference>
<evidence type="ECO:0000259" key="2">
    <source>
        <dbReference type="Pfam" id="PF14760"/>
    </source>
</evidence>
<dbReference type="AlphaFoldDB" id="A0A7S7NT82"/>
<accession>A0A7S7NT82</accession>
<evidence type="ECO:0000313" key="4">
    <source>
        <dbReference type="Proteomes" id="UP000593892"/>
    </source>
</evidence>
<keyword evidence="4" id="KW-1185">Reference proteome</keyword>
<name>A0A7S7NT82_PALFE</name>
<dbReference type="RefSeq" id="WP_194450987.1">
    <property type="nucleotide sequence ID" value="NZ_CP063849.1"/>
</dbReference>
<dbReference type="PANTHER" id="PTHR30437:SF5">
    <property type="entry name" value="REGULATOR OF NUCLEOSIDE DIPHOSPHATE KINASE"/>
    <property type="match status" value="1"/>
</dbReference>
<evidence type="ECO:0000313" key="3">
    <source>
        <dbReference type="EMBL" id="QOY89325.1"/>
    </source>
</evidence>
<organism evidence="3 4">
    <name type="scientific">Paludibaculum fermentans</name>
    <dbReference type="NCBI Taxonomy" id="1473598"/>
    <lineage>
        <taxon>Bacteria</taxon>
        <taxon>Pseudomonadati</taxon>
        <taxon>Acidobacteriota</taxon>
        <taxon>Terriglobia</taxon>
        <taxon>Bryobacterales</taxon>
        <taxon>Bryobacteraceae</taxon>
        <taxon>Paludibaculum</taxon>
    </lineage>
</organism>
<dbReference type="GO" id="GO:0006354">
    <property type="term" value="P:DNA-templated transcription elongation"/>
    <property type="evidence" value="ECO:0007669"/>
    <property type="project" value="TreeGrafter"/>
</dbReference>
<keyword evidence="3" id="KW-0418">Kinase</keyword>
<dbReference type="KEGG" id="pfer:IRI77_05040"/>
<evidence type="ECO:0000259" key="1">
    <source>
        <dbReference type="Pfam" id="PF01272"/>
    </source>
</evidence>
<dbReference type="InterPro" id="IPR023459">
    <property type="entry name" value="Tscrpt_elong_fac_GreA/B_fam"/>
</dbReference>
<dbReference type="InterPro" id="IPR036953">
    <property type="entry name" value="GreA/GreB_C_sf"/>
</dbReference>
<dbReference type="Pfam" id="PF14760">
    <property type="entry name" value="Rnk_N"/>
    <property type="match status" value="1"/>
</dbReference>
<dbReference type="GO" id="GO:0070063">
    <property type="term" value="F:RNA polymerase binding"/>
    <property type="evidence" value="ECO:0007669"/>
    <property type="project" value="InterPro"/>
</dbReference>
<dbReference type="NCBIfam" id="NF004396">
    <property type="entry name" value="PRK05753.1"/>
    <property type="match status" value="1"/>
</dbReference>
<dbReference type="EMBL" id="CP063849">
    <property type="protein sequence ID" value="QOY89325.1"/>
    <property type="molecule type" value="Genomic_DNA"/>
</dbReference>
<dbReference type="GO" id="GO:0032784">
    <property type="term" value="P:regulation of DNA-templated transcription elongation"/>
    <property type="evidence" value="ECO:0007669"/>
    <property type="project" value="InterPro"/>
</dbReference>
<keyword evidence="3" id="KW-0808">Transferase</keyword>
<dbReference type="PANTHER" id="PTHR30437">
    <property type="entry name" value="TRANSCRIPTION ELONGATION FACTOR GREA"/>
    <property type="match status" value="1"/>
</dbReference>
<dbReference type="GO" id="GO:0016301">
    <property type="term" value="F:kinase activity"/>
    <property type="evidence" value="ECO:0007669"/>
    <property type="project" value="UniProtKB-KW"/>
</dbReference>
<reference evidence="3 4" key="1">
    <citation type="submission" date="2020-10" db="EMBL/GenBank/DDBJ databases">
        <title>Complete genome sequence of Paludibaculum fermentans P105T, a facultatively anaerobic acidobacterium capable of dissimilatory Fe(III) reduction.</title>
        <authorList>
            <person name="Dedysh S.N."/>
            <person name="Beletsky A.V."/>
            <person name="Kulichevskaya I.S."/>
            <person name="Mardanov A.V."/>
            <person name="Ravin N.V."/>
        </authorList>
    </citation>
    <scope>NUCLEOTIDE SEQUENCE [LARGE SCALE GENOMIC DNA]</scope>
    <source>
        <strain evidence="3 4">P105</strain>
    </source>
</reference>
<dbReference type="Gene3D" id="3.10.50.30">
    <property type="entry name" value="Transcription elongation factor, GreA/GreB, C-terminal domain"/>
    <property type="match status" value="1"/>
</dbReference>
<dbReference type="InterPro" id="IPR001437">
    <property type="entry name" value="Tscrpt_elong_fac_GreA/B_C"/>
</dbReference>
<sequence>MQKHIFMTQSDYERLSSMLADHAAGRQDLKLLEEELDRADIVDVRELPADVVTMHSVVRLRDLDSGEQKTYRLVYPSEAGRGESSLSVLAPIGTALLGYRSGDTIEWTVPRGVKRLQVLEVLYQPEAAGAPPV</sequence>
<dbReference type="GO" id="GO:0003677">
    <property type="term" value="F:DNA binding"/>
    <property type="evidence" value="ECO:0007669"/>
    <property type="project" value="InterPro"/>
</dbReference>
<dbReference type="InterPro" id="IPR029462">
    <property type="entry name" value="Rnk_N"/>
</dbReference>
<gene>
    <name evidence="3" type="primary">rnk</name>
    <name evidence="3" type="ORF">IRI77_05040</name>
</gene>